<gene>
    <name evidence="1" type="ORF">METZ01_LOCUS25177</name>
</gene>
<accession>A0A381Q401</accession>
<evidence type="ECO:0000313" key="1">
    <source>
        <dbReference type="EMBL" id="SUZ72323.1"/>
    </source>
</evidence>
<dbReference type="EMBL" id="UINC01001149">
    <property type="protein sequence ID" value="SUZ72323.1"/>
    <property type="molecule type" value="Genomic_DNA"/>
</dbReference>
<proteinExistence type="predicted"/>
<dbReference type="AlphaFoldDB" id="A0A381Q401"/>
<sequence length="109" mass="12049">MVDLKSWLGVQGLTVRDFAFGLDVPLKTAEDWVYRGVVPSTDNQAKLADYVLAHCAHYWVIAVPNGPISEGVCQRCGHVREFKNSAEYTLPITKPRNATDKVAEGKSET</sequence>
<protein>
    <submittedName>
        <fullName evidence="1">Uncharacterized protein</fullName>
    </submittedName>
</protein>
<name>A0A381Q401_9ZZZZ</name>
<reference evidence="1" key="1">
    <citation type="submission" date="2018-05" db="EMBL/GenBank/DDBJ databases">
        <authorList>
            <person name="Lanie J.A."/>
            <person name="Ng W.-L."/>
            <person name="Kazmierczak K.M."/>
            <person name="Andrzejewski T.M."/>
            <person name="Davidsen T.M."/>
            <person name="Wayne K.J."/>
            <person name="Tettelin H."/>
            <person name="Glass J.I."/>
            <person name="Rusch D."/>
            <person name="Podicherti R."/>
            <person name="Tsui H.-C.T."/>
            <person name="Winkler M.E."/>
        </authorList>
    </citation>
    <scope>NUCLEOTIDE SEQUENCE</scope>
</reference>
<organism evidence="1">
    <name type="scientific">marine metagenome</name>
    <dbReference type="NCBI Taxonomy" id="408172"/>
    <lineage>
        <taxon>unclassified sequences</taxon>
        <taxon>metagenomes</taxon>
        <taxon>ecological metagenomes</taxon>
    </lineage>
</organism>